<keyword evidence="3" id="KW-1185">Reference proteome</keyword>
<feature type="region of interest" description="Disordered" evidence="1">
    <location>
        <begin position="232"/>
        <end position="273"/>
    </location>
</feature>
<comment type="caution">
    <text evidence="2">The sequence shown here is derived from an EMBL/GenBank/DDBJ whole genome shotgun (WGS) entry which is preliminary data.</text>
</comment>
<feature type="compositionally biased region" description="Polar residues" evidence="1">
    <location>
        <begin position="137"/>
        <end position="151"/>
    </location>
</feature>
<proteinExistence type="predicted"/>
<evidence type="ECO:0000313" key="2">
    <source>
        <dbReference type="EMBL" id="MEB3103056.1"/>
    </source>
</evidence>
<dbReference type="RefSeq" id="WP_371755183.1">
    <property type="nucleotide sequence ID" value="NZ_JAYJLD010000027.1"/>
</dbReference>
<dbReference type="EMBL" id="JAYJLD010000027">
    <property type="protein sequence ID" value="MEB3103056.1"/>
    <property type="molecule type" value="Genomic_DNA"/>
</dbReference>
<gene>
    <name evidence="2" type="ORF">VF724_15475</name>
</gene>
<protein>
    <submittedName>
        <fullName evidence="2">Uncharacterized protein</fullName>
    </submittedName>
</protein>
<feature type="compositionally biased region" description="Polar residues" evidence="1">
    <location>
        <begin position="119"/>
        <end position="129"/>
    </location>
</feature>
<accession>A0ABU5ZNY7</accession>
<sequence>MAWIELHQSLWTHKKTIMIAAILDIDELYAAAHMSKLWTWALDNAPDGNLTGLPDRVIAFGAGWKDDASVFVQAAIEAGWIDREGDSTTLHDWYDYAGRLLEKKEANKERMRSKRAKNVQRTCNEQTTHVHGLPNHTLPNQTIQKDIDSSSTPTAEIENYFVQKRRKGFSVKPEDLQKIIEIVEYGIPADHVKASIDRIFKEFVPKHPKDRITTFSYCEAGIYQDWHLHQERKGVNPNAPPEGRTGGNSEQSESQSGRSQSYYDQYPGLIQQL</sequence>
<organism evidence="2 3">
    <name type="scientific">Ferviditalea candida</name>
    <dbReference type="NCBI Taxonomy" id="3108399"/>
    <lineage>
        <taxon>Bacteria</taxon>
        <taxon>Bacillati</taxon>
        <taxon>Bacillota</taxon>
        <taxon>Bacilli</taxon>
        <taxon>Bacillales</taxon>
        <taxon>Paenibacillaceae</taxon>
        <taxon>Ferviditalea</taxon>
    </lineage>
</organism>
<name>A0ABU5ZNY7_9BACL</name>
<feature type="region of interest" description="Disordered" evidence="1">
    <location>
        <begin position="107"/>
        <end position="151"/>
    </location>
</feature>
<evidence type="ECO:0000256" key="1">
    <source>
        <dbReference type="SAM" id="MobiDB-lite"/>
    </source>
</evidence>
<reference evidence="2" key="1">
    <citation type="submission" date="2023-12" db="EMBL/GenBank/DDBJ databases">
        <title>Fervidustalea candida gen. nov., sp. nov., a novel member of the family Paenibacillaceae isolated from a geothermal area.</title>
        <authorList>
            <person name="Li W.-J."/>
            <person name="Jiao J.-Y."/>
            <person name="Chen Y."/>
        </authorList>
    </citation>
    <scope>NUCLEOTIDE SEQUENCE</scope>
    <source>
        <strain evidence="2">SYSU GA230002</strain>
    </source>
</reference>
<dbReference type="Proteomes" id="UP001310386">
    <property type="component" value="Unassembled WGS sequence"/>
</dbReference>
<feature type="compositionally biased region" description="Low complexity" evidence="1">
    <location>
        <begin position="247"/>
        <end position="261"/>
    </location>
</feature>
<evidence type="ECO:0000313" key="3">
    <source>
        <dbReference type="Proteomes" id="UP001310386"/>
    </source>
</evidence>